<organism evidence="2">
    <name type="scientific">Wuchereria bancrofti</name>
    <dbReference type="NCBI Taxonomy" id="6293"/>
    <lineage>
        <taxon>Eukaryota</taxon>
        <taxon>Metazoa</taxon>
        <taxon>Ecdysozoa</taxon>
        <taxon>Nematoda</taxon>
        <taxon>Chromadorea</taxon>
        <taxon>Rhabditida</taxon>
        <taxon>Spirurina</taxon>
        <taxon>Spiruromorpha</taxon>
        <taxon>Filarioidea</taxon>
        <taxon>Onchocercidae</taxon>
        <taxon>Wuchereria</taxon>
    </lineage>
</organism>
<protein>
    <submittedName>
        <fullName evidence="2">Uncharacterized protein</fullName>
    </submittedName>
</protein>
<dbReference type="AlphaFoldDB" id="A0A1I8EZD0"/>
<feature type="compositionally biased region" description="Basic and acidic residues" evidence="1">
    <location>
        <begin position="109"/>
        <end position="131"/>
    </location>
</feature>
<evidence type="ECO:0000256" key="1">
    <source>
        <dbReference type="SAM" id="MobiDB-lite"/>
    </source>
</evidence>
<feature type="compositionally biased region" description="Basic and acidic residues" evidence="1">
    <location>
        <begin position="78"/>
        <end position="92"/>
    </location>
</feature>
<dbReference type="InterPro" id="IPR008569">
    <property type="entry name" value="DUF851"/>
</dbReference>
<sequence>MVFLSKQSWESFAGSMGPIGSKHTKQKKHSGATSEQQKKSFLSRLRKRFFQRPISSWRHNRNRSSTVSHWEESSEGAKSGEEQKILQKEAKNKRIKRQSSKISRTVSKSAERPRDVGVRKNHKKTESHESTRAPSEAHSSLSNSVIHKMSDVARQKYQKKQKGSAARGTTKTLRSWTRFPGWSPSSSSRQSIRSAQKRVKAFFSRPMCDASVQKFVEKIKKRNELWKESAFKEELPEIPLRSADEKFPFRRRVERYELEMKEEGDKITSLKKPVSRVINKDNEGKLFDEDGLPFWSKFSKVQKDSEHSGEVTDDELPMDSEVLLEVQAGLRKLVKMPKIRIVMDPYARLDYLKSRDKIFFTAEVIFSNTVRSMVNLNDEISNEEIISKRSQELSQISIEEPIKITQYDENNPLLYEQVTV</sequence>
<feature type="compositionally biased region" description="Polar residues" evidence="1">
    <location>
        <begin position="1"/>
        <end position="10"/>
    </location>
</feature>
<proteinExistence type="predicted"/>
<evidence type="ECO:0000313" key="2">
    <source>
        <dbReference type="WBParaSite" id="maker-PairedContig_802-snap-gene-0.20-mRNA-1"/>
    </source>
</evidence>
<feature type="region of interest" description="Disordered" evidence="1">
    <location>
        <begin position="1"/>
        <end position="191"/>
    </location>
</feature>
<dbReference type="STRING" id="6293.A0A1I8EZD0"/>
<reference evidence="2" key="1">
    <citation type="submission" date="2016-11" db="UniProtKB">
        <authorList>
            <consortium name="WormBaseParasite"/>
        </authorList>
    </citation>
    <scope>IDENTIFICATION</scope>
    <source>
        <strain evidence="2">pt0022</strain>
    </source>
</reference>
<dbReference type="Pfam" id="PF05867">
    <property type="entry name" value="DUF851"/>
    <property type="match status" value="1"/>
</dbReference>
<accession>A0A1I8EZD0</accession>
<dbReference type="WBParaSite" id="maker-PairedContig_802-snap-gene-0.20-mRNA-1">
    <property type="protein sequence ID" value="maker-PairedContig_802-snap-gene-0.20-mRNA-1"/>
    <property type="gene ID" value="maker-PairedContig_802-snap-gene-0.20"/>
</dbReference>
<name>A0A1I8EZD0_WUCBA</name>